<reference evidence="2" key="1">
    <citation type="journal article" date="2023" name="Mol. Biol. Evol.">
        <title>Third-Generation Sequencing Reveals the Adaptive Role of the Epigenome in Three Deep-Sea Polychaetes.</title>
        <authorList>
            <person name="Perez M."/>
            <person name="Aroh O."/>
            <person name="Sun Y."/>
            <person name="Lan Y."/>
            <person name="Juniper S.K."/>
            <person name="Young C.R."/>
            <person name="Angers B."/>
            <person name="Qian P.Y."/>
        </authorList>
    </citation>
    <scope>NUCLEOTIDE SEQUENCE</scope>
    <source>
        <strain evidence="2">P08H-3</strain>
    </source>
</reference>
<protein>
    <submittedName>
        <fullName evidence="2">Uncharacterized protein</fullName>
    </submittedName>
</protein>
<evidence type="ECO:0000256" key="1">
    <source>
        <dbReference type="SAM" id="Coils"/>
    </source>
</evidence>
<gene>
    <name evidence="2" type="ORF">LSH36_661g00024</name>
</gene>
<organism evidence="2 3">
    <name type="scientific">Paralvinella palmiformis</name>
    <dbReference type="NCBI Taxonomy" id="53620"/>
    <lineage>
        <taxon>Eukaryota</taxon>
        <taxon>Metazoa</taxon>
        <taxon>Spiralia</taxon>
        <taxon>Lophotrochozoa</taxon>
        <taxon>Annelida</taxon>
        <taxon>Polychaeta</taxon>
        <taxon>Sedentaria</taxon>
        <taxon>Canalipalpata</taxon>
        <taxon>Terebellida</taxon>
        <taxon>Terebelliformia</taxon>
        <taxon>Alvinellidae</taxon>
        <taxon>Paralvinella</taxon>
    </lineage>
</organism>
<dbReference type="Proteomes" id="UP001208570">
    <property type="component" value="Unassembled WGS sequence"/>
</dbReference>
<accession>A0AAD9J473</accession>
<proteinExistence type="predicted"/>
<evidence type="ECO:0000313" key="3">
    <source>
        <dbReference type="Proteomes" id="UP001208570"/>
    </source>
</evidence>
<dbReference type="AlphaFoldDB" id="A0AAD9J473"/>
<keyword evidence="3" id="KW-1185">Reference proteome</keyword>
<comment type="caution">
    <text evidence="2">The sequence shown here is derived from an EMBL/GenBank/DDBJ whole genome shotgun (WGS) entry which is preliminary data.</text>
</comment>
<name>A0AAD9J473_9ANNE</name>
<dbReference type="EMBL" id="JAODUP010000661">
    <property type="protein sequence ID" value="KAK2145716.1"/>
    <property type="molecule type" value="Genomic_DNA"/>
</dbReference>
<evidence type="ECO:0000313" key="2">
    <source>
        <dbReference type="EMBL" id="KAK2145716.1"/>
    </source>
</evidence>
<sequence length="750" mass="87177">METSKVKEDVTVLDTLSPALKYEAMLKECGGPGPTEDKMILVFKVLDQIIPHTGMFMKLMQMCRDEIFEAVYSDQYTSEKAEPHKYIQHIPYFTLVNRVYNERDENIMSLEKQLATVQERLSDKENQYTEAVHNKEQLEDYVTNLKSDILDLQNHITSYLQQISFMEKEFEADLDSRKKMQQQLEDEIAGLKEELDEMHQENSFLKQYKNGFDRLQKGFYKFSSFEEIPLHLKKKNKPIASKYTHLLSDIEDSLKIEKQLLIVQNFNIEEFDNFMERYEAETQALLESGPELLKERQADLERAEQRLEVTQERFRKAITDTTTELKLLRQHKNGLLEQLQSLDGGRPPGEESSKDPFVIDERIFSKYAAMMYTSDNNGKTYHEFKGAKFCESCGEKILQEEHVFPLSSNVTHIKITRPKARINAEEIIGLLPEKVIEQSTSTTTGTTQLQQGTEERITESEDLHFVNIHSIYKQHTHSVQCLWEDYERRVDIKRTVPRPLPLNRVISMIEHFAAYILCKDDTHHEDDEVIDILDSLYAFMAERYQETEASYLVVHDLISTLIEYSSKNKFIWLMTNVFAGNLDGAVFRYTLLLADFINKIDWMNVNDFKNFAAVIYPSLMEDDLETIQMGYVSFSENKISKSLVAEYLVYLITKGREPRFIEIEASLLASHCNEGDCMTEDEFTDASDHILGVPDLKLRRHLYRQSEKYILYKDGISGGVPIHRLSRILFFAISLSLQALSATQTDCDDH</sequence>
<keyword evidence="1" id="KW-0175">Coiled coil</keyword>
<feature type="coiled-coil region" evidence="1">
    <location>
        <begin position="293"/>
        <end position="320"/>
    </location>
</feature>
<feature type="coiled-coil region" evidence="1">
    <location>
        <begin position="100"/>
        <end position="208"/>
    </location>
</feature>